<evidence type="ECO:0000256" key="1">
    <source>
        <dbReference type="SAM" id="MobiDB-lite"/>
    </source>
</evidence>
<feature type="non-terminal residue" evidence="2">
    <location>
        <position position="1"/>
    </location>
</feature>
<reference evidence="2 3" key="1">
    <citation type="journal article" date="2021" name="Nat. Plants">
        <title>The Taxus genome provides insights into paclitaxel biosynthesis.</title>
        <authorList>
            <person name="Xiong X."/>
            <person name="Gou J."/>
            <person name="Liao Q."/>
            <person name="Li Y."/>
            <person name="Zhou Q."/>
            <person name="Bi G."/>
            <person name="Li C."/>
            <person name="Du R."/>
            <person name="Wang X."/>
            <person name="Sun T."/>
            <person name="Guo L."/>
            <person name="Liang H."/>
            <person name="Lu P."/>
            <person name="Wu Y."/>
            <person name="Zhang Z."/>
            <person name="Ro D.K."/>
            <person name="Shang Y."/>
            <person name="Huang S."/>
            <person name="Yan J."/>
        </authorList>
    </citation>
    <scope>NUCLEOTIDE SEQUENCE [LARGE SCALE GENOMIC DNA]</scope>
    <source>
        <strain evidence="2">Ta-2019</strain>
    </source>
</reference>
<feature type="non-terminal residue" evidence="2">
    <location>
        <position position="158"/>
    </location>
</feature>
<proteinExistence type="predicted"/>
<sequence length="158" mass="17632">IRMESFNPVDSQSQTEQEQPKLQLKRVSGKEIMKPGTKLYLPITVSENKSRKKSNSIQGKTFSPSADEIKYIQSLEIYKEYSRTLFQFHPDLFANVVTIGNMARCELTIMIGNFQDPAIIVLNKPPGLPVQGGTGIQKSLDVLAAAALKYDSMEAPRL</sequence>
<dbReference type="OMA" id="CELTIMI"/>
<keyword evidence="3" id="KW-1185">Reference proteome</keyword>
<feature type="region of interest" description="Disordered" evidence="1">
    <location>
        <begin position="1"/>
        <end position="27"/>
    </location>
</feature>
<evidence type="ECO:0000313" key="2">
    <source>
        <dbReference type="EMBL" id="KAH9329733.1"/>
    </source>
</evidence>
<dbReference type="Proteomes" id="UP000824469">
    <property type="component" value="Unassembled WGS sequence"/>
</dbReference>
<name>A0AA38LLU6_TAXCH</name>
<feature type="compositionally biased region" description="Polar residues" evidence="1">
    <location>
        <begin position="8"/>
        <end position="17"/>
    </location>
</feature>
<comment type="caution">
    <text evidence="2">The sequence shown here is derived from an EMBL/GenBank/DDBJ whole genome shotgun (WGS) entry which is preliminary data.</text>
</comment>
<evidence type="ECO:0000313" key="3">
    <source>
        <dbReference type="Proteomes" id="UP000824469"/>
    </source>
</evidence>
<dbReference type="AlphaFoldDB" id="A0AA38LLU6"/>
<accession>A0AA38LLU6</accession>
<dbReference type="EMBL" id="JAHRHJ020000001">
    <property type="protein sequence ID" value="KAH9329733.1"/>
    <property type="molecule type" value="Genomic_DNA"/>
</dbReference>
<gene>
    <name evidence="2" type="ORF">KI387_001841</name>
</gene>
<organism evidence="2 3">
    <name type="scientific">Taxus chinensis</name>
    <name type="common">Chinese yew</name>
    <name type="synonym">Taxus wallichiana var. chinensis</name>
    <dbReference type="NCBI Taxonomy" id="29808"/>
    <lineage>
        <taxon>Eukaryota</taxon>
        <taxon>Viridiplantae</taxon>
        <taxon>Streptophyta</taxon>
        <taxon>Embryophyta</taxon>
        <taxon>Tracheophyta</taxon>
        <taxon>Spermatophyta</taxon>
        <taxon>Pinopsida</taxon>
        <taxon>Pinidae</taxon>
        <taxon>Conifers II</taxon>
        <taxon>Cupressales</taxon>
        <taxon>Taxaceae</taxon>
        <taxon>Taxus</taxon>
    </lineage>
</organism>
<protein>
    <submittedName>
        <fullName evidence="2">Uncharacterized protein</fullName>
    </submittedName>
</protein>